<reference evidence="1 2" key="1">
    <citation type="journal article" date="2013" name="Proc. Natl. Acad. Sci. U.S.A.">
        <title>Genome of an arbuscular mycorrhizal fungus provides insight into the oldest plant symbiosis.</title>
        <authorList>
            <person name="Tisserant E."/>
            <person name="Malbreil M."/>
            <person name="Kuo A."/>
            <person name="Kohler A."/>
            <person name="Symeonidi A."/>
            <person name="Balestrini R."/>
            <person name="Charron P."/>
            <person name="Duensing N."/>
            <person name="Frei Dit Frey N."/>
            <person name="Gianinazzi-Pearson V."/>
            <person name="Gilbert L.B."/>
            <person name="Handa Y."/>
            <person name="Herr J.R."/>
            <person name="Hijri M."/>
            <person name="Koul R."/>
            <person name="Kawaguchi M."/>
            <person name="Krajinski F."/>
            <person name="Lammers P.J."/>
            <person name="Masclaux F.G."/>
            <person name="Murat C."/>
            <person name="Morin E."/>
            <person name="Ndikumana S."/>
            <person name="Pagni M."/>
            <person name="Petitpierre D."/>
            <person name="Requena N."/>
            <person name="Rosikiewicz P."/>
            <person name="Riley R."/>
            <person name="Saito K."/>
            <person name="San Clemente H."/>
            <person name="Shapiro H."/>
            <person name="van Tuinen D."/>
            <person name="Becard G."/>
            <person name="Bonfante P."/>
            <person name="Paszkowski U."/>
            <person name="Shachar-Hill Y.Y."/>
            <person name="Tuskan G.A."/>
            <person name="Young P.W."/>
            <person name="Sanders I.R."/>
            <person name="Henrissat B."/>
            <person name="Rensing S.A."/>
            <person name="Grigoriev I.V."/>
            <person name="Corradi N."/>
            <person name="Roux C."/>
            <person name="Martin F."/>
        </authorList>
    </citation>
    <scope>NUCLEOTIDE SEQUENCE [LARGE SCALE GENOMIC DNA]</scope>
    <source>
        <strain evidence="1 2">DAOM 197198</strain>
    </source>
</reference>
<comment type="caution">
    <text evidence="1">The sequence shown here is derived from an EMBL/GenBank/DDBJ whole genome shotgun (WGS) entry which is preliminary data.</text>
</comment>
<accession>A0A2P4P650</accession>
<protein>
    <submittedName>
        <fullName evidence="1">Uncharacterized protein</fullName>
    </submittedName>
</protein>
<organism evidence="1 2">
    <name type="scientific">Rhizophagus irregularis (strain DAOM 181602 / DAOM 197198 / MUCL 43194)</name>
    <name type="common">Arbuscular mycorrhizal fungus</name>
    <name type="synonym">Glomus intraradices</name>
    <dbReference type="NCBI Taxonomy" id="747089"/>
    <lineage>
        <taxon>Eukaryota</taxon>
        <taxon>Fungi</taxon>
        <taxon>Fungi incertae sedis</taxon>
        <taxon>Mucoromycota</taxon>
        <taxon>Glomeromycotina</taxon>
        <taxon>Glomeromycetes</taxon>
        <taxon>Glomerales</taxon>
        <taxon>Glomeraceae</taxon>
        <taxon>Rhizophagus</taxon>
    </lineage>
</organism>
<keyword evidence="2" id="KW-1185">Reference proteome</keyword>
<name>A0A2P4P650_RHIID</name>
<evidence type="ECO:0000313" key="1">
    <source>
        <dbReference type="EMBL" id="POG60863.1"/>
    </source>
</evidence>
<dbReference type="EMBL" id="AUPC02000367">
    <property type="protein sequence ID" value="POG60863.1"/>
    <property type="molecule type" value="Genomic_DNA"/>
</dbReference>
<sequence>MRILSSYLDYCITDFRRTSIISVYRINLCNNLIQREIIREGKFRVHLRFYL</sequence>
<reference evidence="1 2" key="2">
    <citation type="journal article" date="2018" name="New Phytol.">
        <title>High intraspecific genome diversity in the model arbuscular mycorrhizal symbiont Rhizophagus irregularis.</title>
        <authorList>
            <person name="Chen E.C.H."/>
            <person name="Morin E."/>
            <person name="Beaudet D."/>
            <person name="Noel J."/>
            <person name="Yildirir G."/>
            <person name="Ndikumana S."/>
            <person name="Charron P."/>
            <person name="St-Onge C."/>
            <person name="Giorgi J."/>
            <person name="Kruger M."/>
            <person name="Marton T."/>
            <person name="Ropars J."/>
            <person name="Grigoriev I.V."/>
            <person name="Hainaut M."/>
            <person name="Henrissat B."/>
            <person name="Roux C."/>
            <person name="Martin F."/>
            <person name="Corradi N."/>
        </authorList>
    </citation>
    <scope>NUCLEOTIDE SEQUENCE [LARGE SCALE GENOMIC DNA]</scope>
    <source>
        <strain evidence="1 2">DAOM 197198</strain>
    </source>
</reference>
<evidence type="ECO:0000313" key="2">
    <source>
        <dbReference type="Proteomes" id="UP000018888"/>
    </source>
</evidence>
<gene>
    <name evidence="1" type="ORF">GLOIN_2v1709311</name>
</gene>
<dbReference type="AlphaFoldDB" id="A0A2P4P650"/>
<dbReference type="Proteomes" id="UP000018888">
    <property type="component" value="Unassembled WGS sequence"/>
</dbReference>
<proteinExistence type="predicted"/>